<dbReference type="AlphaFoldDB" id="A0A1S1MUV4"/>
<dbReference type="PANTHER" id="PTHR39338:SF7">
    <property type="entry name" value="BLL6692 PROTEIN"/>
    <property type="match status" value="1"/>
</dbReference>
<comment type="caution">
    <text evidence="1">The sequence shown here is derived from an EMBL/GenBank/DDBJ whole genome shotgun (WGS) entry which is preliminary data.</text>
</comment>
<gene>
    <name evidence="1" type="ORF">BET10_13945</name>
</gene>
<protein>
    <recommendedName>
        <fullName evidence="3">VWA domain-containing protein</fullName>
    </recommendedName>
</protein>
<dbReference type="OrthoDB" id="9764216at2"/>
<accession>A0A1S1MUV4</accession>
<dbReference type="RefSeq" id="WP_070985841.1">
    <property type="nucleotide sequence ID" value="NZ_MKJU01000026.1"/>
</dbReference>
<sequence>MLIDFFFTLRRYGLKVSPRELLDCLNALNHGLAFSDLDAFYELSKTIFVKDETQYDKFDRAFADYFRGIEDIDFLSQLKKNTELPKDWLRKEFEKHLNEEQKAQIEAMGGLDKLMETLKQRLAEQQKRHAGGNKWVGTGGTSPFGAYGYNPEGVRIGQDGNRQRRAVKVWDKRQYRNLDGDSEITSRTMQLALKKLCKFARSGASDQLDLNETISATAKQGGMLDVKMAPERHNAVNVIMLFDIGGSMDDYIHLCEQLFSAAQSEFKHLEFFYFHNCVYEHVWQDNARRQASQIDTFQLINRFGKDYRLIFVGDATMGPYEIAYPGGSVEHWNNEPGSLWLQRLTNHFDKVAWLNPQPKEHWPYYHSIEIIKDAMADRMYPLTLDGLSNAIKNLS</sequence>
<evidence type="ECO:0000313" key="1">
    <source>
        <dbReference type="EMBL" id="OHU90479.1"/>
    </source>
</evidence>
<organism evidence="1 2">
    <name type="scientific">Pseudoalteromonas amylolytica</name>
    <dbReference type="NCBI Taxonomy" id="1859457"/>
    <lineage>
        <taxon>Bacteria</taxon>
        <taxon>Pseudomonadati</taxon>
        <taxon>Pseudomonadota</taxon>
        <taxon>Gammaproteobacteria</taxon>
        <taxon>Alteromonadales</taxon>
        <taxon>Pseudoalteromonadaceae</taxon>
        <taxon>Pseudoalteromonas</taxon>
    </lineage>
</organism>
<evidence type="ECO:0008006" key="3">
    <source>
        <dbReference type="Google" id="ProtNLM"/>
    </source>
</evidence>
<keyword evidence="2" id="KW-1185">Reference proteome</keyword>
<evidence type="ECO:0000313" key="2">
    <source>
        <dbReference type="Proteomes" id="UP000179786"/>
    </source>
</evidence>
<name>A0A1S1MUV4_9GAMM</name>
<proteinExistence type="predicted"/>
<dbReference type="Pfam" id="PF05762">
    <property type="entry name" value="VWA_CoxE"/>
    <property type="match status" value="1"/>
</dbReference>
<dbReference type="InterPro" id="IPR008912">
    <property type="entry name" value="Uncharacterised_CoxE"/>
</dbReference>
<dbReference type="EMBL" id="MKJU01000026">
    <property type="protein sequence ID" value="OHU90479.1"/>
    <property type="molecule type" value="Genomic_DNA"/>
</dbReference>
<dbReference type="STRING" id="1859457.BET10_13945"/>
<reference evidence="1 2" key="1">
    <citation type="submission" date="2016-09" db="EMBL/GenBank/DDBJ databases">
        <title>Pseudoalteromonas amylolytica sp. nov., isolated from the surface seawater.</title>
        <authorList>
            <person name="Wu Y.-H."/>
            <person name="Cheng H."/>
            <person name="Jin X.-B."/>
            <person name="Wang C.-S."/>
            <person name="Xu X.-W."/>
        </authorList>
    </citation>
    <scope>NUCLEOTIDE SEQUENCE [LARGE SCALE GENOMIC DNA]</scope>
    <source>
        <strain evidence="1 2">JW1</strain>
    </source>
</reference>
<dbReference type="Proteomes" id="UP000179786">
    <property type="component" value="Unassembled WGS sequence"/>
</dbReference>
<dbReference type="PANTHER" id="PTHR39338">
    <property type="entry name" value="BLL5662 PROTEIN-RELATED"/>
    <property type="match status" value="1"/>
</dbReference>